<dbReference type="InterPro" id="IPR007518">
    <property type="entry name" value="MINDY"/>
</dbReference>
<dbReference type="PANTHER" id="PTHR18063">
    <property type="entry name" value="NF-E2 INDUCIBLE PROTEIN"/>
    <property type="match status" value="1"/>
</dbReference>
<evidence type="ECO:0000313" key="3">
    <source>
        <dbReference type="EMBL" id="KAF9516941.1"/>
    </source>
</evidence>
<keyword evidence="4" id="KW-1185">Reference proteome</keyword>
<protein>
    <recommendedName>
        <fullName evidence="2">MINDY deubiquitinase domain-containing protein</fullName>
    </recommendedName>
</protein>
<dbReference type="GO" id="GO:0005829">
    <property type="term" value="C:cytosol"/>
    <property type="evidence" value="ECO:0007669"/>
    <property type="project" value="TreeGrafter"/>
</dbReference>
<dbReference type="GO" id="GO:0071108">
    <property type="term" value="P:protein K48-linked deubiquitination"/>
    <property type="evidence" value="ECO:0007669"/>
    <property type="project" value="TreeGrafter"/>
</dbReference>
<accession>A0A9P6B3E3</accession>
<dbReference type="GO" id="GO:0004843">
    <property type="term" value="F:cysteine-type deubiquitinase activity"/>
    <property type="evidence" value="ECO:0007669"/>
    <property type="project" value="InterPro"/>
</dbReference>
<name>A0A9P6B3E3_9AGAM</name>
<dbReference type="PANTHER" id="PTHR18063:SF6">
    <property type="entry name" value="UBIQUITIN CARBOXYL-TERMINAL HYDROLASE"/>
    <property type="match status" value="1"/>
</dbReference>
<feature type="compositionally biased region" description="Polar residues" evidence="1">
    <location>
        <begin position="396"/>
        <end position="408"/>
    </location>
</feature>
<dbReference type="GO" id="GO:0016807">
    <property type="term" value="F:cysteine-type carboxypeptidase activity"/>
    <property type="evidence" value="ECO:0007669"/>
    <property type="project" value="TreeGrafter"/>
</dbReference>
<dbReference type="GO" id="GO:0071944">
    <property type="term" value="C:cell periphery"/>
    <property type="evidence" value="ECO:0007669"/>
    <property type="project" value="TreeGrafter"/>
</dbReference>
<dbReference type="EMBL" id="MU128935">
    <property type="protein sequence ID" value="KAF9516941.1"/>
    <property type="molecule type" value="Genomic_DNA"/>
</dbReference>
<sequence>MTSVDKDELAKSSSDAVWRLKEICYPPGSSNVYKTVSQNRNGPCSLIALCNIMILRGDIKIQPPGRTSASYEYLASLVADYLVNSREGLSDVDLSSALAVLPSTQHGMDLNPLFTGISLFRPAADGGELKLFELCKVSLVHGWLADPSAPEYSVLARAEDYDTALNMVVAGEEVLSNVKPGEDSGVSSDAKYQDGDDVGAHANFLTIHAALAIRQFLEANSTQLTYHGLFSLSALKPGLYALIRNSHLSVLLVHVLASGDPSLWTLVTDSNFVNEPAVVWESLEDVDGAGSRFVDGSLIISSTAGGDFAGRSAESALRDTEPNADASETFEAESVLALAQQLQAEEDELTREAERLRISEAGDEPNPTPQRSRQTGVPPPSKLPLPEPEPAPLHISNHSGHRQSLSSETSKKCTVM</sequence>
<dbReference type="Pfam" id="PF04424">
    <property type="entry name" value="MINDY_DUB"/>
    <property type="match status" value="1"/>
</dbReference>
<proteinExistence type="predicted"/>
<dbReference type="AlphaFoldDB" id="A0A9P6B3E3"/>
<dbReference type="Proteomes" id="UP000886523">
    <property type="component" value="Unassembled WGS sequence"/>
</dbReference>
<feature type="domain" description="MINDY deubiquitinase" evidence="2">
    <location>
        <begin position="17"/>
        <end position="296"/>
    </location>
</feature>
<reference evidence="3" key="1">
    <citation type="journal article" date="2020" name="Nat. Commun.">
        <title>Large-scale genome sequencing of mycorrhizal fungi provides insights into the early evolution of symbiotic traits.</title>
        <authorList>
            <person name="Miyauchi S."/>
            <person name="Kiss E."/>
            <person name="Kuo A."/>
            <person name="Drula E."/>
            <person name="Kohler A."/>
            <person name="Sanchez-Garcia M."/>
            <person name="Morin E."/>
            <person name="Andreopoulos B."/>
            <person name="Barry K.W."/>
            <person name="Bonito G."/>
            <person name="Buee M."/>
            <person name="Carver A."/>
            <person name="Chen C."/>
            <person name="Cichocki N."/>
            <person name="Clum A."/>
            <person name="Culley D."/>
            <person name="Crous P.W."/>
            <person name="Fauchery L."/>
            <person name="Girlanda M."/>
            <person name="Hayes R.D."/>
            <person name="Keri Z."/>
            <person name="LaButti K."/>
            <person name="Lipzen A."/>
            <person name="Lombard V."/>
            <person name="Magnuson J."/>
            <person name="Maillard F."/>
            <person name="Murat C."/>
            <person name="Nolan M."/>
            <person name="Ohm R.A."/>
            <person name="Pangilinan J."/>
            <person name="Pereira M.F."/>
            <person name="Perotto S."/>
            <person name="Peter M."/>
            <person name="Pfister S."/>
            <person name="Riley R."/>
            <person name="Sitrit Y."/>
            <person name="Stielow J.B."/>
            <person name="Szollosi G."/>
            <person name="Zifcakova L."/>
            <person name="Stursova M."/>
            <person name="Spatafora J.W."/>
            <person name="Tedersoo L."/>
            <person name="Vaario L.M."/>
            <person name="Yamada A."/>
            <person name="Yan M."/>
            <person name="Wang P."/>
            <person name="Xu J."/>
            <person name="Bruns T."/>
            <person name="Baldrian P."/>
            <person name="Vilgalys R."/>
            <person name="Dunand C."/>
            <person name="Henrissat B."/>
            <person name="Grigoriev I.V."/>
            <person name="Hibbett D."/>
            <person name="Nagy L.G."/>
            <person name="Martin F.M."/>
        </authorList>
    </citation>
    <scope>NUCLEOTIDE SEQUENCE</scope>
    <source>
        <strain evidence="3">UP504</strain>
    </source>
</reference>
<gene>
    <name evidence="3" type="ORF">BS47DRAFT_1291592</name>
</gene>
<dbReference type="OrthoDB" id="10261212at2759"/>
<evidence type="ECO:0000259" key="2">
    <source>
        <dbReference type="Pfam" id="PF04424"/>
    </source>
</evidence>
<dbReference type="InterPro" id="IPR033979">
    <property type="entry name" value="MINDY_domain"/>
</dbReference>
<evidence type="ECO:0000256" key="1">
    <source>
        <dbReference type="SAM" id="MobiDB-lite"/>
    </source>
</evidence>
<feature type="compositionally biased region" description="Pro residues" evidence="1">
    <location>
        <begin position="377"/>
        <end position="391"/>
    </location>
</feature>
<organism evidence="3 4">
    <name type="scientific">Hydnum rufescens UP504</name>
    <dbReference type="NCBI Taxonomy" id="1448309"/>
    <lineage>
        <taxon>Eukaryota</taxon>
        <taxon>Fungi</taxon>
        <taxon>Dikarya</taxon>
        <taxon>Basidiomycota</taxon>
        <taxon>Agaricomycotina</taxon>
        <taxon>Agaricomycetes</taxon>
        <taxon>Cantharellales</taxon>
        <taxon>Hydnaceae</taxon>
        <taxon>Hydnum</taxon>
    </lineage>
</organism>
<feature type="region of interest" description="Disordered" evidence="1">
    <location>
        <begin position="358"/>
        <end position="416"/>
    </location>
</feature>
<comment type="caution">
    <text evidence="3">The sequence shown here is derived from an EMBL/GenBank/DDBJ whole genome shotgun (WGS) entry which is preliminary data.</text>
</comment>
<dbReference type="GO" id="GO:1990380">
    <property type="term" value="F:K48-linked deubiquitinase activity"/>
    <property type="evidence" value="ECO:0007669"/>
    <property type="project" value="InterPro"/>
</dbReference>
<evidence type="ECO:0000313" key="4">
    <source>
        <dbReference type="Proteomes" id="UP000886523"/>
    </source>
</evidence>